<dbReference type="Gene3D" id="1.10.260.40">
    <property type="entry name" value="lambda repressor-like DNA-binding domains"/>
    <property type="match status" value="1"/>
</dbReference>
<keyword evidence="5" id="KW-1185">Reference proteome</keyword>
<keyword evidence="2" id="KW-0472">Membrane</keyword>
<accession>A0A376H1R4</accession>
<evidence type="ECO:0000256" key="1">
    <source>
        <dbReference type="ARBA" id="ARBA00023125"/>
    </source>
</evidence>
<feature type="transmembrane region" description="Helical" evidence="2">
    <location>
        <begin position="113"/>
        <end position="137"/>
    </location>
</feature>
<evidence type="ECO:0000313" key="4">
    <source>
        <dbReference type="EMBL" id="STD84711.1"/>
    </source>
</evidence>
<dbReference type="InterPro" id="IPR010982">
    <property type="entry name" value="Lambda_DNA-bd_dom_sf"/>
</dbReference>
<evidence type="ECO:0000256" key="2">
    <source>
        <dbReference type="SAM" id="Phobius"/>
    </source>
</evidence>
<dbReference type="CDD" id="cd00093">
    <property type="entry name" value="HTH_XRE"/>
    <property type="match status" value="1"/>
</dbReference>
<dbReference type="SMART" id="SM00530">
    <property type="entry name" value="HTH_XRE"/>
    <property type="match status" value="1"/>
</dbReference>
<feature type="transmembrane region" description="Helical" evidence="2">
    <location>
        <begin position="89"/>
        <end position="107"/>
    </location>
</feature>
<gene>
    <name evidence="4" type="primary">immR_7</name>
    <name evidence="4" type="ORF">NCTC12360_03258</name>
</gene>
<keyword evidence="1" id="KW-0238">DNA-binding</keyword>
<keyword evidence="2" id="KW-0812">Transmembrane</keyword>
<reference evidence="4 5" key="1">
    <citation type="submission" date="2018-06" db="EMBL/GenBank/DDBJ databases">
        <authorList>
            <consortium name="Pathogen Informatics"/>
            <person name="Doyle S."/>
        </authorList>
    </citation>
    <scope>NUCLEOTIDE SEQUENCE [LARGE SCALE GENOMIC DNA]</scope>
    <source>
        <strain evidence="4 5">NCTC12360</strain>
    </source>
</reference>
<keyword evidence="2" id="KW-1133">Transmembrane helix</keyword>
<dbReference type="AlphaFoldDB" id="A0A376H1R4"/>
<evidence type="ECO:0000259" key="3">
    <source>
        <dbReference type="PROSITE" id="PS50943"/>
    </source>
</evidence>
<dbReference type="PANTHER" id="PTHR46558">
    <property type="entry name" value="TRACRIPTIONAL REGULATORY PROTEIN-RELATED-RELATED"/>
    <property type="match status" value="1"/>
</dbReference>
<dbReference type="PANTHER" id="PTHR46558:SF13">
    <property type="entry name" value="HTH-TYPE TRANSCRIPTIONAL REGULATOR IMMR"/>
    <property type="match status" value="1"/>
</dbReference>
<dbReference type="EMBL" id="UFYW01000001">
    <property type="protein sequence ID" value="STD84711.1"/>
    <property type="molecule type" value="Genomic_DNA"/>
</dbReference>
<dbReference type="PROSITE" id="PS50943">
    <property type="entry name" value="HTH_CROC1"/>
    <property type="match status" value="1"/>
</dbReference>
<dbReference type="OrthoDB" id="4427456at2"/>
<dbReference type="Pfam" id="PF01381">
    <property type="entry name" value="HTH_3"/>
    <property type="match status" value="1"/>
</dbReference>
<feature type="transmembrane region" description="Helical" evidence="2">
    <location>
        <begin position="144"/>
        <end position="164"/>
    </location>
</feature>
<feature type="transmembrane region" description="Helical" evidence="2">
    <location>
        <begin position="184"/>
        <end position="201"/>
    </location>
</feature>
<dbReference type="RefSeq" id="WP_060813873.1">
    <property type="nucleotide sequence ID" value="NZ_JBHULA010000035.1"/>
</dbReference>
<organism evidence="4 5">
    <name type="scientific">Enterococcus gallinarum</name>
    <dbReference type="NCBI Taxonomy" id="1353"/>
    <lineage>
        <taxon>Bacteria</taxon>
        <taxon>Bacillati</taxon>
        <taxon>Bacillota</taxon>
        <taxon>Bacilli</taxon>
        <taxon>Lactobacillales</taxon>
        <taxon>Enterococcaceae</taxon>
        <taxon>Enterococcus</taxon>
    </lineage>
</organism>
<protein>
    <submittedName>
        <fullName evidence="4">Helix-turn-helix domain-containing protein</fullName>
    </submittedName>
</protein>
<proteinExistence type="predicted"/>
<name>A0A376H1R4_ENTGA</name>
<feature type="domain" description="HTH cro/C1-type" evidence="3">
    <location>
        <begin position="7"/>
        <end position="61"/>
    </location>
</feature>
<dbReference type="GO" id="GO:0003677">
    <property type="term" value="F:DNA binding"/>
    <property type="evidence" value="ECO:0007669"/>
    <property type="project" value="UniProtKB-KW"/>
</dbReference>
<evidence type="ECO:0000313" key="5">
    <source>
        <dbReference type="Proteomes" id="UP000254807"/>
    </source>
</evidence>
<dbReference type="Proteomes" id="UP000254807">
    <property type="component" value="Unassembled WGS sequence"/>
</dbReference>
<dbReference type="SUPFAM" id="SSF47413">
    <property type="entry name" value="lambda repressor-like DNA-binding domains"/>
    <property type="match status" value="1"/>
</dbReference>
<sequence>MSLAEKMKESRLKMGFTQQEVSEKLFVTRQTISNWENNRSTPDIDTLVKISELYQINLDSLLITDQEMPNSEVDSDPLQETNQTIFYRIPYLLNLIVVILCVFVDFLTPTGTLSLWTSISHFLLLADIILLIAFFILKKKPISIKTIVLTISKGLLILTIILGFTYWSNRNANSSVLTEIGHNYGHFIYLAFKAIGILLIFDRRKFVF</sequence>
<dbReference type="InterPro" id="IPR001387">
    <property type="entry name" value="Cro/C1-type_HTH"/>
</dbReference>